<comment type="caution">
    <text evidence="1">The sequence shown here is derived from an EMBL/GenBank/DDBJ whole genome shotgun (WGS) entry which is preliminary data.</text>
</comment>
<dbReference type="AlphaFoldDB" id="A0A4Z0AG34"/>
<reference evidence="1 2" key="1">
    <citation type="journal article" date="2019" name="Syst. Appl. Microbiol.">
        <title>New species of pathogenic Pseudomonas isolated from citrus in Tunisia: Proposal of Pseudomonas kairouanensis sp. nov. and Pseudomonas nabeulensis sp. nov.</title>
        <authorList>
            <person name="Oueslati M."/>
            <person name="Mulet M."/>
            <person name="Gomila M."/>
            <person name="Berge O."/>
            <person name="Hajlaoui M.R."/>
            <person name="Lalucat J."/>
            <person name="Sadfi-Zouaoui N."/>
            <person name="Garcia-Valdes E."/>
        </authorList>
    </citation>
    <scope>NUCLEOTIDE SEQUENCE [LARGE SCALE GENOMIC DNA]</scope>
    <source>
        <strain evidence="1 2">KC12</strain>
    </source>
</reference>
<sequence>MAWFQAKACICKALPGLDFFDGRQQGFAGGGRACQARLYRGGGWRLLLSGASALPQGDWGVLGADSLPQEQFLAASKIGCRSD</sequence>
<evidence type="ECO:0000313" key="2">
    <source>
        <dbReference type="Proteomes" id="UP000297391"/>
    </source>
</evidence>
<keyword evidence="2" id="KW-1185">Reference proteome</keyword>
<name>A0A4Z0AG34_9PSED</name>
<protein>
    <submittedName>
        <fullName evidence="1">Uncharacterized protein</fullName>
    </submittedName>
</protein>
<gene>
    <name evidence="1" type="ORF">DYL59_25065</name>
</gene>
<organism evidence="1 2">
    <name type="scientific">Pseudomonas kairouanensis</name>
    <dbReference type="NCBI Taxonomy" id="2293832"/>
    <lineage>
        <taxon>Bacteria</taxon>
        <taxon>Pseudomonadati</taxon>
        <taxon>Pseudomonadota</taxon>
        <taxon>Gammaproteobacteria</taxon>
        <taxon>Pseudomonadales</taxon>
        <taxon>Pseudomonadaceae</taxon>
        <taxon>Pseudomonas</taxon>
    </lineage>
</organism>
<dbReference type="EMBL" id="QUZU01000042">
    <property type="protein sequence ID" value="TFY85535.1"/>
    <property type="molecule type" value="Genomic_DNA"/>
</dbReference>
<accession>A0A4Z0AG34</accession>
<evidence type="ECO:0000313" key="1">
    <source>
        <dbReference type="EMBL" id="TFY85535.1"/>
    </source>
</evidence>
<proteinExistence type="predicted"/>
<dbReference type="Proteomes" id="UP000297391">
    <property type="component" value="Unassembled WGS sequence"/>
</dbReference>